<accession>A0A1H0M6V9</accession>
<gene>
    <name evidence="2" type="ORF">SAMN05216259_11291</name>
</gene>
<feature type="region of interest" description="Disordered" evidence="1">
    <location>
        <begin position="606"/>
        <end position="910"/>
    </location>
</feature>
<feature type="compositionally biased region" description="Gly residues" evidence="1">
    <location>
        <begin position="258"/>
        <end position="267"/>
    </location>
</feature>
<feature type="compositionally biased region" description="Low complexity" evidence="1">
    <location>
        <begin position="1240"/>
        <end position="1278"/>
    </location>
</feature>
<evidence type="ECO:0000313" key="3">
    <source>
        <dbReference type="Proteomes" id="UP000199341"/>
    </source>
</evidence>
<proteinExistence type="predicted"/>
<feature type="region of interest" description="Disordered" evidence="1">
    <location>
        <begin position="1332"/>
        <end position="1429"/>
    </location>
</feature>
<feature type="compositionally biased region" description="Gly residues" evidence="1">
    <location>
        <begin position="348"/>
        <end position="357"/>
    </location>
</feature>
<feature type="compositionally biased region" description="Low complexity" evidence="1">
    <location>
        <begin position="761"/>
        <end position="802"/>
    </location>
</feature>
<evidence type="ECO:0000313" key="2">
    <source>
        <dbReference type="EMBL" id="SDO76242.1"/>
    </source>
</evidence>
<reference evidence="2 3" key="1">
    <citation type="submission" date="2016-10" db="EMBL/GenBank/DDBJ databases">
        <authorList>
            <person name="de Groot N.N."/>
        </authorList>
    </citation>
    <scope>NUCLEOTIDE SEQUENCE [LARGE SCALE GENOMIC DNA]</scope>
    <source>
        <strain evidence="2 3">CGMCC 4.2022</strain>
    </source>
</reference>
<feature type="compositionally biased region" description="Low complexity" evidence="1">
    <location>
        <begin position="885"/>
        <end position="901"/>
    </location>
</feature>
<feature type="compositionally biased region" description="Gly residues" evidence="1">
    <location>
        <begin position="676"/>
        <end position="689"/>
    </location>
</feature>
<feature type="compositionally biased region" description="Gly residues" evidence="1">
    <location>
        <begin position="458"/>
        <end position="468"/>
    </location>
</feature>
<feature type="compositionally biased region" description="Polar residues" evidence="1">
    <location>
        <begin position="701"/>
        <end position="712"/>
    </location>
</feature>
<dbReference type="RefSeq" id="WP_143031752.1">
    <property type="nucleotide sequence ID" value="NZ_FNIE01000012.1"/>
</dbReference>
<feature type="compositionally biased region" description="Low complexity" evidence="1">
    <location>
        <begin position="868"/>
        <end position="877"/>
    </location>
</feature>
<feature type="region of interest" description="Disordered" evidence="1">
    <location>
        <begin position="1194"/>
        <end position="1281"/>
    </location>
</feature>
<evidence type="ECO:0000256" key="1">
    <source>
        <dbReference type="SAM" id="MobiDB-lite"/>
    </source>
</evidence>
<dbReference type="Proteomes" id="UP000199341">
    <property type="component" value="Unassembled WGS sequence"/>
</dbReference>
<organism evidence="2 3">
    <name type="scientific">Actinacidiphila guanduensis</name>
    <dbReference type="NCBI Taxonomy" id="310781"/>
    <lineage>
        <taxon>Bacteria</taxon>
        <taxon>Bacillati</taxon>
        <taxon>Actinomycetota</taxon>
        <taxon>Actinomycetes</taxon>
        <taxon>Kitasatosporales</taxon>
        <taxon>Streptomycetaceae</taxon>
        <taxon>Actinacidiphila</taxon>
    </lineage>
</organism>
<name>A0A1H0M6V9_9ACTN</name>
<feature type="region of interest" description="Disordered" evidence="1">
    <location>
        <begin position="1110"/>
        <end position="1168"/>
    </location>
</feature>
<feature type="compositionally biased region" description="Low complexity" evidence="1">
    <location>
        <begin position="1"/>
        <end position="26"/>
    </location>
</feature>
<feature type="region of interest" description="Disordered" evidence="1">
    <location>
        <begin position="236"/>
        <end position="544"/>
    </location>
</feature>
<feature type="compositionally biased region" description="Polar residues" evidence="1">
    <location>
        <begin position="535"/>
        <end position="544"/>
    </location>
</feature>
<evidence type="ECO:0008006" key="4">
    <source>
        <dbReference type="Google" id="ProtNLM"/>
    </source>
</evidence>
<feature type="compositionally biased region" description="Low complexity" evidence="1">
    <location>
        <begin position="1031"/>
        <end position="1087"/>
    </location>
</feature>
<dbReference type="OrthoDB" id="3298759at2"/>
<dbReference type="STRING" id="310781.SAMN05216259_11291"/>
<feature type="compositionally biased region" description="Gly residues" evidence="1">
    <location>
        <begin position="632"/>
        <end position="644"/>
    </location>
</feature>
<feature type="compositionally biased region" description="Low complexity" evidence="1">
    <location>
        <begin position="1143"/>
        <end position="1155"/>
    </location>
</feature>
<feature type="compositionally biased region" description="Low complexity" evidence="1">
    <location>
        <begin position="992"/>
        <end position="1010"/>
    </location>
</feature>
<feature type="compositionally biased region" description="Gly residues" evidence="1">
    <location>
        <begin position="376"/>
        <end position="397"/>
    </location>
</feature>
<feature type="compositionally biased region" description="Low complexity" evidence="1">
    <location>
        <begin position="659"/>
        <end position="675"/>
    </location>
</feature>
<feature type="compositionally biased region" description="Gly residues" evidence="1">
    <location>
        <begin position="27"/>
        <end position="36"/>
    </location>
</feature>
<feature type="compositionally biased region" description="Low complexity" evidence="1">
    <location>
        <begin position="488"/>
        <end position="498"/>
    </location>
</feature>
<feature type="region of interest" description="Disordered" evidence="1">
    <location>
        <begin position="1"/>
        <end position="52"/>
    </location>
</feature>
<protein>
    <recommendedName>
        <fullName evidence="4">WXG100 family type VII secretion target</fullName>
    </recommendedName>
</protein>
<keyword evidence="3" id="KW-1185">Reference proteome</keyword>
<feature type="compositionally biased region" description="Low complexity" evidence="1">
    <location>
        <begin position="37"/>
        <end position="48"/>
    </location>
</feature>
<feature type="region of interest" description="Disordered" evidence="1">
    <location>
        <begin position="933"/>
        <end position="1087"/>
    </location>
</feature>
<feature type="compositionally biased region" description="Gly residues" evidence="1">
    <location>
        <begin position="811"/>
        <end position="820"/>
    </location>
</feature>
<feature type="compositionally biased region" description="Gly residues" evidence="1">
    <location>
        <begin position="713"/>
        <end position="730"/>
    </location>
</feature>
<feature type="compositionally biased region" description="Basic and acidic residues" evidence="1">
    <location>
        <begin position="836"/>
        <end position="851"/>
    </location>
</feature>
<dbReference type="EMBL" id="FNIE01000012">
    <property type="protein sequence ID" value="SDO76242.1"/>
    <property type="molecule type" value="Genomic_DNA"/>
</dbReference>
<sequence length="1429" mass="134737">MAEDSSSGTDSASGGSRADGGNTDSGSGSGTDGGSSGSDSGTSSGTGDYSQLDWKDVMRYVTGSDPDNPAVDGSATSDPQTIQDAADAFYFTQMVLQRAAENLGQQVEALTGPDGPWQGAAAQALGDAMKTLAKQTQDMADTLSDGTGDYDVPQQLADNAAHLKGAIDKLNDIDFWYAQQALDWGRRNGVDLVMPNGRVAVSQAHTTPKITDLLTRDMQAVLNTLADNYQVSNGNVGYSAPPTNPVNGSGGTDPTDYGGYGDSGGYGDPVPYPDMGAGGGNLPDFGSSGPDSPTAYPDMGSGGDGGNLPDFGSSDPGSAAPYPGSGDSGDAGGQLPNFAASASPALYPGGGSDGAGGNLPDFGGTGADSPASYPGGDTGTVGGLPGLGSGGPGGVDGGLPSDYPGVQDYQGDPSLDSAGSLPGDGTLDPGMDAALNPGGTGPATGDVPGLVPYPGLSLGTGAGGGKSGGSEDSGKGLSPYPDSADDFGSGSVGSPGSVDLPGYSGPSEASGYPGADLPALNTTGTAAPNLGEQFQPYTDTSLASDPTGQIAGIPGAVGSSMPMMPMGGMGSGVGGAGAGGSDVPPSDASGLLQGSVEPWLGDTSLGGVGSLPDGTASGGPGLDLPDLQSAGNGLGGLGGLGGMDGLDTPASVADTPAQGVGSPGIVGSSMPMMPMGGMGSGAGGAGAGGSDVPSSDASGLLQGSAQPWQGDTSLGGVGGLPDGTASGGPGLDLPGPQSSQDLLGGDTSVAGSGGLSSAPTSGAPGLDLPGGPSSPAGPDGLDGSAAGEGTPAQGPGATAASTPMPPMMPMGGMGGMGAGNSDGDRLASDASGLLAGDREPWSVTPVRHDVDAGSSPGAAPGGGQLRLPGTDAATGAGPAAGAGDSGSASAAAPTGMPAGPDVAADTASPADESATALLEGLSFLAAGAWGAAAAGSGAGADDRRGEQPAAWQGALWETTPAEGAGAPDATSADDGPTTSDEARAGSPSQEVASAGAIPAGAAQPGVGPHGTAPAGSGVPDAVVNAGTELWGATPAGAVPATGAEAGTGSEGAAPAGSGTPNAARSDAAPATAAQGAGPQEGAQASEAEVLATVGAVSEAAAVPPAAVPLRLEAQGPRAPGAGDVRAETGAEQIAPQAGREAVARAQPAGVAASPAHGHPADGEAYETLTHPAGAAVAGSAGTAAAAQPVRGQFAGAAGTAGSGSPAGPSSSPLQASAQASAHPPAEGSARGPVQNTASGVRTPAADVPAAAGTDAARTGAGAPADPVTAAAGPAADDVSSWDAPDTSLLHLLGEPAAGASAHAAGSGALTADQETAALIGAVGAAYAAGRLDSAGGAEPFGEPVRPAWKPKPTGPGTPRRMEFTCATGPDEPPAAQNSGEPGDSDDRGNGRKGAKGKKADERESGSVADLLRQSEEIWGAGTRRTGAPG</sequence>
<feature type="region of interest" description="Disordered" evidence="1">
    <location>
        <begin position="60"/>
        <end position="79"/>
    </location>
</feature>
<feature type="compositionally biased region" description="Low complexity" evidence="1">
    <location>
        <begin position="1194"/>
        <end position="1225"/>
    </location>
</feature>
<feature type="compositionally biased region" description="Low complexity" evidence="1">
    <location>
        <begin position="690"/>
        <end position="699"/>
    </location>
</feature>